<evidence type="ECO:0000256" key="5">
    <source>
        <dbReference type="SAM" id="Phobius"/>
    </source>
</evidence>
<evidence type="ECO:0000256" key="1">
    <source>
        <dbReference type="ARBA" id="ARBA00004141"/>
    </source>
</evidence>
<dbReference type="GO" id="GO:0046943">
    <property type="term" value="F:carboxylic acid transmembrane transporter activity"/>
    <property type="evidence" value="ECO:0007669"/>
    <property type="project" value="TreeGrafter"/>
</dbReference>
<evidence type="ECO:0000256" key="2">
    <source>
        <dbReference type="ARBA" id="ARBA00022692"/>
    </source>
</evidence>
<dbReference type="InterPro" id="IPR020846">
    <property type="entry name" value="MFS_dom"/>
</dbReference>
<accession>Q394C2</accession>
<reference evidence="7" key="1">
    <citation type="submission" date="2005-10" db="EMBL/GenBank/DDBJ databases">
        <title>Complete sequence of chromosome 2 of Burkholderia sp. 383.</title>
        <authorList>
            <consortium name="US DOE Joint Genome Institute"/>
            <person name="Copeland A."/>
            <person name="Lucas S."/>
            <person name="Lapidus A."/>
            <person name="Barry K."/>
            <person name="Detter J.C."/>
            <person name="Glavina T."/>
            <person name="Hammon N."/>
            <person name="Israni S."/>
            <person name="Pitluck S."/>
            <person name="Chain P."/>
            <person name="Malfatti S."/>
            <person name="Shin M."/>
            <person name="Vergez L."/>
            <person name="Schmutz J."/>
            <person name="Larimer F."/>
            <person name="Land M."/>
            <person name="Kyrpides N."/>
            <person name="Lykidis A."/>
            <person name="Richardson P."/>
        </authorList>
    </citation>
    <scope>NUCLEOTIDE SEQUENCE [LARGE SCALE GENOMIC DNA]</scope>
    <source>
        <strain evidence="7">383</strain>
    </source>
</reference>
<feature type="transmembrane region" description="Helical" evidence="5">
    <location>
        <begin position="356"/>
        <end position="374"/>
    </location>
</feature>
<dbReference type="PROSITE" id="PS50850">
    <property type="entry name" value="MFS"/>
    <property type="match status" value="1"/>
</dbReference>
<gene>
    <name evidence="7" type="ordered locus">Bcep18194_B2083</name>
</gene>
<evidence type="ECO:0000313" key="8">
    <source>
        <dbReference type="Proteomes" id="UP000002705"/>
    </source>
</evidence>
<dbReference type="GO" id="GO:0005886">
    <property type="term" value="C:plasma membrane"/>
    <property type="evidence" value="ECO:0007669"/>
    <property type="project" value="TreeGrafter"/>
</dbReference>
<comment type="subcellular location">
    <subcellularLocation>
        <location evidence="1">Membrane</location>
        <topology evidence="1">Multi-pass membrane protein</topology>
    </subcellularLocation>
</comment>
<dbReference type="InterPro" id="IPR005828">
    <property type="entry name" value="MFS_sugar_transport-like"/>
</dbReference>
<feature type="transmembrane region" description="Helical" evidence="5">
    <location>
        <begin position="323"/>
        <end position="344"/>
    </location>
</feature>
<evidence type="ECO:0000256" key="3">
    <source>
        <dbReference type="ARBA" id="ARBA00022989"/>
    </source>
</evidence>
<dbReference type="Gene3D" id="1.20.1250.20">
    <property type="entry name" value="MFS general substrate transporter like domains"/>
    <property type="match status" value="1"/>
</dbReference>
<feature type="transmembrane region" description="Helical" evidence="5">
    <location>
        <begin position="291"/>
        <end position="311"/>
    </location>
</feature>
<dbReference type="PATRIC" id="fig|482957.22.peg.5833"/>
<dbReference type="Pfam" id="PF00083">
    <property type="entry name" value="Sugar_tr"/>
    <property type="match status" value="1"/>
</dbReference>
<feature type="transmembrane region" description="Helical" evidence="5">
    <location>
        <begin position="205"/>
        <end position="229"/>
    </location>
</feature>
<dbReference type="PANTHER" id="PTHR23508">
    <property type="entry name" value="CARBOXYLIC ACID TRANSPORTER PROTEIN HOMOLOG"/>
    <property type="match status" value="1"/>
</dbReference>
<keyword evidence="2 5" id="KW-0812">Transmembrane</keyword>
<dbReference type="Proteomes" id="UP000002705">
    <property type="component" value="Chromosome 2"/>
</dbReference>
<dbReference type="InterPro" id="IPR036259">
    <property type="entry name" value="MFS_trans_sf"/>
</dbReference>
<dbReference type="AlphaFoldDB" id="Q394C2"/>
<feature type="transmembrane region" description="Helical" evidence="5">
    <location>
        <begin position="180"/>
        <end position="199"/>
    </location>
</feature>
<feature type="transmembrane region" description="Helical" evidence="5">
    <location>
        <begin position="147"/>
        <end position="168"/>
    </location>
</feature>
<keyword evidence="4 5" id="KW-0472">Membrane</keyword>
<dbReference type="SUPFAM" id="SSF103473">
    <property type="entry name" value="MFS general substrate transporter"/>
    <property type="match status" value="1"/>
</dbReference>
<keyword evidence="8" id="KW-1185">Reference proteome</keyword>
<keyword evidence="3 5" id="KW-1133">Transmembrane helix</keyword>
<proteinExistence type="predicted"/>
<feature type="transmembrane region" description="Helical" evidence="5">
    <location>
        <begin position="418"/>
        <end position="437"/>
    </location>
</feature>
<organism evidence="7 8">
    <name type="scientific">Burkholderia lata (strain ATCC 17760 / DSM 23089 / LMG 22485 / NCIMB 9086 / R18194 / 383)</name>
    <dbReference type="NCBI Taxonomy" id="482957"/>
    <lineage>
        <taxon>Bacteria</taxon>
        <taxon>Pseudomonadati</taxon>
        <taxon>Pseudomonadota</taxon>
        <taxon>Betaproteobacteria</taxon>
        <taxon>Burkholderiales</taxon>
        <taxon>Burkholderiaceae</taxon>
        <taxon>Burkholderia</taxon>
        <taxon>Burkholderia cepacia complex</taxon>
    </lineage>
</organism>
<evidence type="ECO:0000256" key="4">
    <source>
        <dbReference type="ARBA" id="ARBA00023136"/>
    </source>
</evidence>
<dbReference type="EMBL" id="CP000152">
    <property type="protein sequence ID" value="ABB12194.1"/>
    <property type="molecule type" value="Genomic_DNA"/>
</dbReference>
<feature type="transmembrane region" description="Helical" evidence="5">
    <location>
        <begin position="380"/>
        <end position="397"/>
    </location>
</feature>
<protein>
    <submittedName>
        <fullName evidence="7">Major facilitator superfamily (MFS_1) transporter</fullName>
    </submittedName>
</protein>
<evidence type="ECO:0000313" key="7">
    <source>
        <dbReference type="EMBL" id="ABB12194.1"/>
    </source>
</evidence>
<evidence type="ECO:0000259" key="6">
    <source>
        <dbReference type="PROSITE" id="PS50850"/>
    </source>
</evidence>
<feature type="transmembrane region" description="Helical" evidence="5">
    <location>
        <begin position="50"/>
        <end position="74"/>
    </location>
</feature>
<dbReference type="PANTHER" id="PTHR23508:SF10">
    <property type="entry name" value="CARBOXYLIC ACID TRANSPORTER PROTEIN HOMOLOG"/>
    <property type="match status" value="1"/>
</dbReference>
<sequence>MRRSHLQCRASYRTNIRRPIVQTIAVKLHGIEDVISFLDARPGIAGRAGLVWWLSLGGLFLDAFSNSALSAGLGPMTHELHLSAAQVAWMTSFASWVAIAFNPIGGWMADRWGRVRPLIAAKLLSVIGALLVVFAPDFNAILAGRFFVGMAYGIDFAIAMAMLAEFTPGRLKSRLNTWQGMWYTAVCLNLLLALLFHAWQVGDSIWRYSVAATAVFGVAILALQCAFLVESPIWLARKERLDDAARAMTRIYGQAFVAASAHERTPIVNPATRGLANVLLIFRGVYLPRTILAATVQIGQSIEYFAIGWYLPLISAALFGKDFVYATLGALVFNLFGIVGGFSSSAVGRRVGLRRASAIGFAAVCAMLVVLGLFHARMPLWLSVVVPSLFILFHSAGPGANGKSLSSLSFRGELRAGANGIVGALGSIGAALGLLVFPLFRARYGLEHTFLILAIVPCVASAICFAIRWDPTRTTINPDNEPDAPHFGDDARVTSAYLNPAIEKTPR</sequence>
<name>Q394C2_BURL3</name>
<feature type="transmembrane region" description="Helical" evidence="5">
    <location>
        <begin position="449"/>
        <end position="467"/>
    </location>
</feature>
<feature type="domain" description="Major facilitator superfamily (MFS) profile" evidence="6">
    <location>
        <begin position="51"/>
        <end position="472"/>
    </location>
</feature>
<dbReference type="HOGENOM" id="CLU_001265_46_6_4"/>
<feature type="transmembrane region" description="Helical" evidence="5">
    <location>
        <begin position="117"/>
        <end position="135"/>
    </location>
</feature>
<dbReference type="KEGG" id="bur:Bcep18194_B2083"/>
<feature type="transmembrane region" description="Helical" evidence="5">
    <location>
        <begin position="86"/>
        <end position="105"/>
    </location>
</feature>